<dbReference type="InterPro" id="IPR037027">
    <property type="entry name" value="YqgF/RNaseH-like_dom_sf"/>
</dbReference>
<dbReference type="GO" id="GO:0005829">
    <property type="term" value="C:cytosol"/>
    <property type="evidence" value="ECO:0007669"/>
    <property type="project" value="TreeGrafter"/>
</dbReference>
<evidence type="ECO:0000256" key="5">
    <source>
        <dbReference type="HAMAP-Rule" id="MF_00651"/>
    </source>
</evidence>
<evidence type="ECO:0000259" key="6">
    <source>
        <dbReference type="SMART" id="SM00732"/>
    </source>
</evidence>
<comment type="function">
    <text evidence="5">Could be a nuclease involved in processing of the 5'-end of pre-16S rRNA.</text>
</comment>
<dbReference type="InterPro" id="IPR005227">
    <property type="entry name" value="YqgF"/>
</dbReference>
<dbReference type="Gene3D" id="3.30.420.140">
    <property type="entry name" value="YqgF/RNase H-like domain"/>
    <property type="match status" value="1"/>
</dbReference>
<dbReference type="InterPro" id="IPR006641">
    <property type="entry name" value="YqgF/RNaseH-like_dom"/>
</dbReference>
<feature type="domain" description="YqgF/RNase H-like" evidence="6">
    <location>
        <begin position="1"/>
        <end position="96"/>
    </location>
</feature>
<evidence type="ECO:0000256" key="1">
    <source>
        <dbReference type="ARBA" id="ARBA00022490"/>
    </source>
</evidence>
<reference evidence="7 8" key="1">
    <citation type="journal article" date="2016" name="Nat. Commun.">
        <title>Thousands of microbial genomes shed light on interconnected biogeochemical processes in an aquifer system.</title>
        <authorList>
            <person name="Anantharaman K."/>
            <person name="Brown C.T."/>
            <person name="Hug L.A."/>
            <person name="Sharon I."/>
            <person name="Castelle C.J."/>
            <person name="Probst A.J."/>
            <person name="Thomas B.C."/>
            <person name="Singh A."/>
            <person name="Wilkins M.J."/>
            <person name="Karaoz U."/>
            <person name="Brodie E.L."/>
            <person name="Williams K.H."/>
            <person name="Hubbard S.S."/>
            <person name="Banfield J.F."/>
        </authorList>
    </citation>
    <scope>NUCLEOTIDE SEQUENCE [LARGE SCALE GENOMIC DNA]</scope>
</reference>
<keyword evidence="1 5" id="KW-0963">Cytoplasm</keyword>
<evidence type="ECO:0000256" key="2">
    <source>
        <dbReference type="ARBA" id="ARBA00022517"/>
    </source>
</evidence>
<keyword evidence="2 5" id="KW-0690">Ribosome biogenesis</keyword>
<comment type="caution">
    <text evidence="7">The sequence shown here is derived from an EMBL/GenBank/DDBJ whole genome shotgun (WGS) entry which is preliminary data.</text>
</comment>
<comment type="similarity">
    <text evidence="5">Belongs to the YqgF HJR family.</text>
</comment>
<dbReference type="PANTHER" id="PTHR33317:SF4">
    <property type="entry name" value="POLYNUCLEOTIDYL TRANSFERASE, RIBONUCLEASE H-LIKE SUPERFAMILY PROTEIN"/>
    <property type="match status" value="1"/>
</dbReference>
<proteinExistence type="inferred from homology"/>
<dbReference type="Pfam" id="PF03652">
    <property type="entry name" value="RuvX"/>
    <property type="match status" value="1"/>
</dbReference>
<evidence type="ECO:0000256" key="4">
    <source>
        <dbReference type="ARBA" id="ARBA00022801"/>
    </source>
</evidence>
<dbReference type="SMART" id="SM00732">
    <property type="entry name" value="YqgFc"/>
    <property type="match status" value="1"/>
</dbReference>
<keyword evidence="3 5" id="KW-0540">Nuclease</keyword>
<dbReference type="EC" id="3.1.-.-" evidence="5"/>
<evidence type="ECO:0000313" key="7">
    <source>
        <dbReference type="EMBL" id="OHA14091.1"/>
    </source>
</evidence>
<evidence type="ECO:0000256" key="3">
    <source>
        <dbReference type="ARBA" id="ARBA00022722"/>
    </source>
</evidence>
<protein>
    <recommendedName>
        <fullName evidence="5">Putative pre-16S rRNA nuclease</fullName>
        <ecNumber evidence="5">3.1.-.-</ecNumber>
    </recommendedName>
</protein>
<sequence>MGVDYGNKKIGIALSDEKGEFSFPYAVLENKSGIFGKIRKICRGSNIEKIILGMPLDFKNQPTDATAGAQEFKSRLEKEIGLSVVFEDERFSTKEAERIQGRTDKIDASAAALILKSYISRNDML</sequence>
<dbReference type="HAMAP" id="MF_00651">
    <property type="entry name" value="Nuclease_YqgF"/>
    <property type="match status" value="1"/>
</dbReference>
<dbReference type="AlphaFoldDB" id="A0A1G2LTH8"/>
<name>A0A1G2LTH8_9BACT</name>
<dbReference type="NCBIfam" id="TIGR00250">
    <property type="entry name" value="RNAse_H_YqgF"/>
    <property type="match status" value="1"/>
</dbReference>
<keyword evidence="4 5" id="KW-0378">Hydrolase</keyword>
<organism evidence="7 8">
    <name type="scientific">Candidatus Tagabacteria bacterium RIFCSPLOWO2_01_FULL_39_11</name>
    <dbReference type="NCBI Taxonomy" id="1802295"/>
    <lineage>
        <taxon>Bacteria</taxon>
        <taxon>Candidatus Tagaibacteriota</taxon>
    </lineage>
</organism>
<accession>A0A1G2LTH8</accession>
<dbReference type="EMBL" id="MHQZ01000017">
    <property type="protein sequence ID" value="OHA14091.1"/>
    <property type="molecule type" value="Genomic_DNA"/>
</dbReference>
<dbReference type="GO" id="GO:0000967">
    <property type="term" value="P:rRNA 5'-end processing"/>
    <property type="evidence" value="ECO:0007669"/>
    <property type="project" value="UniProtKB-UniRule"/>
</dbReference>
<dbReference type="Proteomes" id="UP000178302">
    <property type="component" value="Unassembled WGS sequence"/>
</dbReference>
<dbReference type="GO" id="GO:0004518">
    <property type="term" value="F:nuclease activity"/>
    <property type="evidence" value="ECO:0007669"/>
    <property type="project" value="UniProtKB-KW"/>
</dbReference>
<comment type="subcellular location">
    <subcellularLocation>
        <location evidence="5">Cytoplasm</location>
    </subcellularLocation>
</comment>
<dbReference type="PANTHER" id="PTHR33317">
    <property type="entry name" value="POLYNUCLEOTIDYL TRANSFERASE, RIBONUCLEASE H-LIKE SUPERFAMILY PROTEIN"/>
    <property type="match status" value="1"/>
</dbReference>
<evidence type="ECO:0000313" key="8">
    <source>
        <dbReference type="Proteomes" id="UP000178302"/>
    </source>
</evidence>
<dbReference type="InterPro" id="IPR012337">
    <property type="entry name" value="RNaseH-like_sf"/>
</dbReference>
<dbReference type="CDD" id="cd16964">
    <property type="entry name" value="YqgF"/>
    <property type="match status" value="1"/>
</dbReference>
<dbReference type="GO" id="GO:0016788">
    <property type="term" value="F:hydrolase activity, acting on ester bonds"/>
    <property type="evidence" value="ECO:0007669"/>
    <property type="project" value="UniProtKB-UniRule"/>
</dbReference>
<dbReference type="SUPFAM" id="SSF53098">
    <property type="entry name" value="Ribonuclease H-like"/>
    <property type="match status" value="1"/>
</dbReference>
<gene>
    <name evidence="7" type="ORF">A2909_02740</name>
</gene>